<name>A0ABQ7NZD3_BRACM</name>
<dbReference type="Pfam" id="PF25598">
    <property type="entry name" value="ARM_PUB"/>
    <property type="match status" value="1"/>
</dbReference>
<comment type="catalytic activity">
    <reaction evidence="1 5">
        <text>S-ubiquitinyl-[E2 ubiquitin-conjugating enzyme]-L-cysteine + [acceptor protein]-L-lysine = [E2 ubiquitin-conjugating enzyme]-L-cysteine + N(6)-ubiquitinyl-[acceptor protein]-L-lysine.</text>
        <dbReference type="EC" id="2.3.2.27"/>
    </reaction>
</comment>
<proteinExistence type="predicted"/>
<evidence type="ECO:0000259" key="6">
    <source>
        <dbReference type="PROSITE" id="PS51698"/>
    </source>
</evidence>
<dbReference type="Proteomes" id="UP000823674">
    <property type="component" value="Chromosome A01"/>
</dbReference>
<evidence type="ECO:0000313" key="8">
    <source>
        <dbReference type="Proteomes" id="UP000823674"/>
    </source>
</evidence>
<dbReference type="InterPro" id="IPR045185">
    <property type="entry name" value="PUB22/23/24-like"/>
</dbReference>
<dbReference type="Gene3D" id="3.30.40.10">
    <property type="entry name" value="Zinc/RING finger domain, C3HC4 (zinc finger)"/>
    <property type="match status" value="1"/>
</dbReference>
<dbReference type="PANTHER" id="PTHR22849:SF147">
    <property type="entry name" value="U-BOX DOMAIN-CONTAINING PROTEIN"/>
    <property type="match status" value="1"/>
</dbReference>
<dbReference type="InterPro" id="IPR003613">
    <property type="entry name" value="Ubox_domain"/>
</dbReference>
<evidence type="ECO:0000313" key="7">
    <source>
        <dbReference type="EMBL" id="KAG5416208.1"/>
    </source>
</evidence>
<comment type="pathway">
    <text evidence="2 5">Protein modification; protein ubiquitination.</text>
</comment>
<reference evidence="7 8" key="1">
    <citation type="submission" date="2021-03" db="EMBL/GenBank/DDBJ databases">
        <authorList>
            <person name="King G.J."/>
            <person name="Bancroft I."/>
            <person name="Baten A."/>
            <person name="Bloomfield J."/>
            <person name="Borpatragohain P."/>
            <person name="He Z."/>
            <person name="Irish N."/>
            <person name="Irwin J."/>
            <person name="Liu K."/>
            <person name="Mauleon R.P."/>
            <person name="Moore J."/>
            <person name="Morris R."/>
            <person name="Ostergaard L."/>
            <person name="Wang B."/>
            <person name="Wells R."/>
        </authorList>
    </citation>
    <scope>NUCLEOTIDE SEQUENCE [LARGE SCALE GENOMIC DNA]</scope>
    <source>
        <strain evidence="7">R-o-18</strain>
        <tissue evidence="7">Leaf</tissue>
    </source>
</reference>
<dbReference type="InterPro" id="IPR058678">
    <property type="entry name" value="ARM_PUB"/>
</dbReference>
<dbReference type="InterPro" id="IPR016024">
    <property type="entry name" value="ARM-type_fold"/>
</dbReference>
<keyword evidence="4 5" id="KW-0833">Ubl conjugation pathway</keyword>
<dbReference type="SMART" id="SM00504">
    <property type="entry name" value="Ubox"/>
    <property type="match status" value="1"/>
</dbReference>
<dbReference type="InterPro" id="IPR011989">
    <property type="entry name" value="ARM-like"/>
</dbReference>
<dbReference type="PROSITE" id="PS51698">
    <property type="entry name" value="U_BOX"/>
    <property type="match status" value="1"/>
</dbReference>
<evidence type="ECO:0000256" key="3">
    <source>
        <dbReference type="ARBA" id="ARBA00022679"/>
    </source>
</evidence>
<dbReference type="SUPFAM" id="SSF48371">
    <property type="entry name" value="ARM repeat"/>
    <property type="match status" value="1"/>
</dbReference>
<dbReference type="EMBL" id="JADBGQ010000001">
    <property type="protein sequence ID" value="KAG5416208.1"/>
    <property type="molecule type" value="Genomic_DNA"/>
</dbReference>
<evidence type="ECO:0000256" key="5">
    <source>
        <dbReference type="RuleBase" id="RU369093"/>
    </source>
</evidence>
<organism evidence="7 8">
    <name type="scientific">Brassica rapa subsp. trilocularis</name>
    <dbReference type="NCBI Taxonomy" id="1813537"/>
    <lineage>
        <taxon>Eukaryota</taxon>
        <taxon>Viridiplantae</taxon>
        <taxon>Streptophyta</taxon>
        <taxon>Embryophyta</taxon>
        <taxon>Tracheophyta</taxon>
        <taxon>Spermatophyta</taxon>
        <taxon>Magnoliopsida</taxon>
        <taxon>eudicotyledons</taxon>
        <taxon>Gunneridae</taxon>
        <taxon>Pentapetalae</taxon>
        <taxon>rosids</taxon>
        <taxon>malvids</taxon>
        <taxon>Brassicales</taxon>
        <taxon>Brassicaceae</taxon>
        <taxon>Brassiceae</taxon>
        <taxon>Brassica</taxon>
    </lineage>
</organism>
<feature type="domain" description="U-box" evidence="6">
    <location>
        <begin position="9"/>
        <end position="83"/>
    </location>
</feature>
<sequence>MDRVDEEIEIPNYFLCPISLEIMKDPVTAVSGITYDRQSIVQWLEKVPSCPVTKQHLPLDSDLTPNHTLRRLIQHWCVENATRGVARIPTPRAPPGKLNIVEEIKNLKKFVVEASGREETLKKLEVLAMEGETNRRMMCEAGVHRSLILFVVKCTREEEEEGQHLKGHLDESLRLLHLIGVPLNDARALLIENDQMLESLTLILHQQDFINKAYTIVLLRNLTGNASSHIVERFGAEILKGIIGFLKDVVISSFNLTSPSVSATLQPSSSSVRSKLDRSLVIKRGVTAALMILLETSSWSRNRTILVDLGAVSELIELEISYSGEKRTTELVLGILSHLCCCADGRAEILAHGGGIAIVTKRVLWVSTAADDRALSILSTLSKFSPENEVVEEMVCVGTVEKLCSVLRVDCGLSLKEKAKEILRDHFDEWKRFPCINLGYQTWCGCTDDSSRAFSILSTLSKFSPEKAVVEEMVLLREHFDDWKKFPCIDVPRLTKLLSS</sequence>
<dbReference type="Gene3D" id="1.25.10.10">
    <property type="entry name" value="Leucine-rich Repeat Variant"/>
    <property type="match status" value="1"/>
</dbReference>
<evidence type="ECO:0000256" key="2">
    <source>
        <dbReference type="ARBA" id="ARBA00004906"/>
    </source>
</evidence>
<evidence type="ECO:0000256" key="4">
    <source>
        <dbReference type="ARBA" id="ARBA00022786"/>
    </source>
</evidence>
<dbReference type="SUPFAM" id="SSF57850">
    <property type="entry name" value="RING/U-box"/>
    <property type="match status" value="1"/>
</dbReference>
<dbReference type="InterPro" id="IPR013083">
    <property type="entry name" value="Znf_RING/FYVE/PHD"/>
</dbReference>
<comment type="function">
    <text evidence="5">Functions as an E3 ubiquitin ligase.</text>
</comment>
<dbReference type="EC" id="2.3.2.27" evidence="5"/>
<protein>
    <recommendedName>
        <fullName evidence="5 6">U-box domain-containing protein</fullName>
        <ecNumber evidence="5">2.3.2.27</ecNumber>
    </recommendedName>
    <alternativeName>
        <fullName evidence="5">RING-type E3 ubiquitin transferase PUB</fullName>
    </alternativeName>
</protein>
<dbReference type="CDD" id="cd16655">
    <property type="entry name" value="RING-Ubox_WDSUB1-like"/>
    <property type="match status" value="1"/>
</dbReference>
<keyword evidence="8" id="KW-1185">Reference proteome</keyword>
<comment type="caution">
    <text evidence="7">The sequence shown here is derived from an EMBL/GenBank/DDBJ whole genome shotgun (WGS) entry which is preliminary data.</text>
</comment>
<dbReference type="PANTHER" id="PTHR22849">
    <property type="entry name" value="WDSAM1 PROTEIN"/>
    <property type="match status" value="1"/>
</dbReference>
<evidence type="ECO:0000256" key="1">
    <source>
        <dbReference type="ARBA" id="ARBA00000900"/>
    </source>
</evidence>
<gene>
    <name evidence="7" type="primary">A01p053540.1_BraROA</name>
    <name evidence="7" type="ORF">IGI04_003775</name>
</gene>
<keyword evidence="3 5" id="KW-0808">Transferase</keyword>
<dbReference type="Pfam" id="PF04564">
    <property type="entry name" value="U-box"/>
    <property type="match status" value="1"/>
</dbReference>
<accession>A0ABQ7NZD3</accession>